<accession>A0A151XAP5</accession>
<keyword evidence="2" id="KW-0472">Membrane</keyword>
<proteinExistence type="predicted"/>
<feature type="compositionally biased region" description="Basic and acidic residues" evidence="1">
    <location>
        <begin position="566"/>
        <end position="581"/>
    </location>
</feature>
<evidence type="ECO:0000256" key="1">
    <source>
        <dbReference type="SAM" id="MobiDB-lite"/>
    </source>
</evidence>
<feature type="compositionally biased region" description="Basic and acidic residues" evidence="1">
    <location>
        <begin position="51"/>
        <end position="67"/>
    </location>
</feature>
<dbReference type="AlphaFoldDB" id="A0A151XAP5"/>
<organism evidence="3 4">
    <name type="scientific">Mycetomoellerius zeteki</name>
    <dbReference type="NCBI Taxonomy" id="64791"/>
    <lineage>
        <taxon>Eukaryota</taxon>
        <taxon>Metazoa</taxon>
        <taxon>Ecdysozoa</taxon>
        <taxon>Arthropoda</taxon>
        <taxon>Hexapoda</taxon>
        <taxon>Insecta</taxon>
        <taxon>Pterygota</taxon>
        <taxon>Neoptera</taxon>
        <taxon>Endopterygota</taxon>
        <taxon>Hymenoptera</taxon>
        <taxon>Apocrita</taxon>
        <taxon>Aculeata</taxon>
        <taxon>Formicoidea</taxon>
        <taxon>Formicidae</taxon>
        <taxon>Myrmicinae</taxon>
        <taxon>Mycetomoellerius</taxon>
    </lineage>
</organism>
<keyword evidence="2" id="KW-0812">Transmembrane</keyword>
<feature type="region of interest" description="Disordered" evidence="1">
    <location>
        <begin position="327"/>
        <end position="350"/>
    </location>
</feature>
<feature type="region of interest" description="Disordered" evidence="1">
    <location>
        <begin position="43"/>
        <end position="76"/>
    </location>
</feature>
<evidence type="ECO:0000313" key="3">
    <source>
        <dbReference type="EMBL" id="KYQ57451.1"/>
    </source>
</evidence>
<dbReference type="Proteomes" id="UP000075809">
    <property type="component" value="Unassembled WGS sequence"/>
</dbReference>
<dbReference type="EMBL" id="KQ982335">
    <property type="protein sequence ID" value="KYQ57451.1"/>
    <property type="molecule type" value="Genomic_DNA"/>
</dbReference>
<sequence>MDDVNINEICLDNMDVDVKVVQLDGDEDDWIKLSWIIDHSDNGKNLQSPETQKDSDNEIEQTKDNDSKVSCTNTESEDISDGISVITESDTDVVNTNLQICQFNRKPCKSLQMLEVQTNKQKDIWNILIAYVLGIIVGVTLSYFFTILKTCPVSNGVDVESLKTASHNIVNTCKELTDVKTMLNEIKAHMPTDIKITEQILTQFSEITDSSNKTNSKPVIITKEFFNSTSYPLDQLQNSLHVLSSLTFIYDDNNSLKNDINKTLDINNQLFKDHDKFCLSNYTSKNFVSKTTTKENTKTKNVKEHIKTDDTVLNTKYDQKYIHKIHDNDKEDSLKNKRNKRQNVDKSSTMNHEIHNTSQLLISKVVENMNKLRHQLKKKLHHLKNILYNNEFLKQLIEDDEEDIKESIKCCEGKNDDLRSDVISKNSFDNILMQLKNTCPLSTNYCPEFNINMSIFDTIPTYKTKNYKHKKYDTNSKRTIMDHENSANILSAKEKNRPKKKEYFKSNGFTKNVINDKANYEKKYIPSQNKIKNHISEHTVNYHTSKHSSFDSRTMKQDNHYINTNERSDNERSYEYNKHRQPDDSDWYFRRVFSRRNARRRAKQPNDSDWYFRRVYSRNARRRAKNIYQ</sequence>
<evidence type="ECO:0000313" key="4">
    <source>
        <dbReference type="Proteomes" id="UP000075809"/>
    </source>
</evidence>
<feature type="region of interest" description="Disordered" evidence="1">
    <location>
        <begin position="562"/>
        <end position="581"/>
    </location>
</feature>
<keyword evidence="4" id="KW-1185">Reference proteome</keyword>
<keyword evidence="2" id="KW-1133">Transmembrane helix</keyword>
<protein>
    <submittedName>
        <fullName evidence="3">Uncharacterized protein</fullName>
    </submittedName>
</protein>
<reference evidence="3 4" key="1">
    <citation type="submission" date="2015-09" db="EMBL/GenBank/DDBJ databases">
        <title>Trachymyrmex zeteki WGS genome.</title>
        <authorList>
            <person name="Nygaard S."/>
            <person name="Hu H."/>
            <person name="Boomsma J."/>
            <person name="Zhang G."/>
        </authorList>
    </citation>
    <scope>NUCLEOTIDE SEQUENCE [LARGE SCALE GENOMIC DNA]</scope>
    <source>
        <strain evidence="3">Tzet28-1</strain>
        <tissue evidence="3">Whole body</tissue>
    </source>
</reference>
<evidence type="ECO:0000256" key="2">
    <source>
        <dbReference type="SAM" id="Phobius"/>
    </source>
</evidence>
<gene>
    <name evidence="3" type="ORF">ALC60_03412</name>
</gene>
<feature type="transmembrane region" description="Helical" evidence="2">
    <location>
        <begin position="124"/>
        <end position="145"/>
    </location>
</feature>
<name>A0A151XAP5_9HYME</name>